<evidence type="ECO:0000313" key="1">
    <source>
        <dbReference type="EMBL" id="OKH90467.1"/>
    </source>
</evidence>
<proteinExistence type="predicted"/>
<dbReference type="STRING" id="1048205.AB852_35460"/>
<dbReference type="Proteomes" id="UP000186455">
    <property type="component" value="Unassembled WGS sequence"/>
</dbReference>
<comment type="caution">
    <text evidence="1">The sequence shown here is derived from an EMBL/GenBank/DDBJ whole genome shotgun (WGS) entry which is preliminary data.</text>
</comment>
<organism evidence="1 2">
    <name type="scientific">Streptomyces uncialis</name>
    <dbReference type="NCBI Taxonomy" id="1048205"/>
    <lineage>
        <taxon>Bacteria</taxon>
        <taxon>Bacillati</taxon>
        <taxon>Actinomycetota</taxon>
        <taxon>Actinomycetes</taxon>
        <taxon>Kitasatosporales</taxon>
        <taxon>Streptomycetaceae</taxon>
        <taxon>Streptomyces</taxon>
    </lineage>
</organism>
<evidence type="ECO:0000313" key="2">
    <source>
        <dbReference type="Proteomes" id="UP000186455"/>
    </source>
</evidence>
<accession>A0A1Q4UY01</accession>
<dbReference type="AlphaFoldDB" id="A0A1Q4UY01"/>
<gene>
    <name evidence="1" type="ORF">AB852_35460</name>
</gene>
<protein>
    <submittedName>
        <fullName evidence="1">Uncharacterized protein</fullName>
    </submittedName>
</protein>
<keyword evidence="2" id="KW-1185">Reference proteome</keyword>
<reference evidence="1 2" key="1">
    <citation type="submission" date="2015-06" db="EMBL/GenBank/DDBJ databases">
        <title>Cloning and characterization of the uncialamcin biosynthetic gene cluster.</title>
        <authorList>
            <person name="Yan X."/>
            <person name="Huang T."/>
            <person name="Ge H."/>
            <person name="Shen B."/>
        </authorList>
    </citation>
    <scope>NUCLEOTIDE SEQUENCE [LARGE SCALE GENOMIC DNA]</scope>
    <source>
        <strain evidence="1 2">DCA2648</strain>
    </source>
</reference>
<name>A0A1Q4UY01_9ACTN</name>
<sequence length="121" mass="13618">MGMADNGDQRHMRRMTLDYSYEQLNGLLTTLQIEKERCEEGARKATHSNDALGFRMMAQWTGEHIDALRTAWEGGEPLEERGESRGVTVTGIQSAGTVYVFGDDAETCVRFEERNENGGDR</sequence>
<dbReference type="EMBL" id="LFBV01000012">
    <property type="protein sequence ID" value="OKH90467.1"/>
    <property type="molecule type" value="Genomic_DNA"/>
</dbReference>
<dbReference type="RefSeq" id="WP_073795481.1">
    <property type="nucleotide sequence ID" value="NZ_LFBV01000012.1"/>
</dbReference>